<keyword evidence="4" id="KW-1185">Reference proteome</keyword>
<feature type="transmembrane region" description="Helical" evidence="1">
    <location>
        <begin position="179"/>
        <end position="198"/>
    </location>
</feature>
<dbReference type="OrthoDB" id="5507254at2"/>
<feature type="transmembrane region" description="Helical" evidence="1">
    <location>
        <begin position="6"/>
        <end position="25"/>
    </location>
</feature>
<reference evidence="4" key="1">
    <citation type="submission" date="2016-10" db="EMBL/GenBank/DDBJ databases">
        <authorList>
            <person name="Varghese N."/>
            <person name="Submissions S."/>
        </authorList>
    </citation>
    <scope>NUCLEOTIDE SEQUENCE [LARGE SCALE GENOMIC DNA]</scope>
    <source>
        <strain evidence="4">CGMCC 1.10369</strain>
    </source>
</reference>
<dbReference type="AlphaFoldDB" id="A0A1H0AGC4"/>
<gene>
    <name evidence="3" type="ORF">SAMN04488053_101450</name>
</gene>
<sequence>MYADLVVFMVIILFLTALFVYLKVLSNYKQSNVLSPQSLSPAAAYYLLQRSVSSSQITGMLLYEVYKGSVKVENKNNEYVYKISDESQKGLLHESFFLKWIFYSIGSSGNFRTSDIWNSTITSGEREKFTESMEEWKNYIEKDLIEKGYLYNMNKAFKIMMLVSLILMITGSLFLFESIIVTIISWSGTVIILLLAVSRKGLTAAGNKKKEELNKYKKNLQSTNQVDKSPDQLTLDYIFSISLNTKSDFTDHYRVLDASEVRIRQDVFPLYMAGSGAALIIQQEDIEDLDSAFSAYLYSPSAESPDTISDFFSGE</sequence>
<evidence type="ECO:0000256" key="1">
    <source>
        <dbReference type="SAM" id="Phobius"/>
    </source>
</evidence>
<protein>
    <submittedName>
        <fullName evidence="3">Predicted membrane protein</fullName>
    </submittedName>
</protein>
<feature type="domain" description="Predicted membrane protein YciQ-like C-terminal" evidence="2">
    <location>
        <begin position="36"/>
        <end position="221"/>
    </location>
</feature>
<proteinExistence type="predicted"/>
<dbReference type="EMBL" id="FNIL01000001">
    <property type="protein sequence ID" value="SDN31786.1"/>
    <property type="molecule type" value="Genomic_DNA"/>
</dbReference>
<name>A0A1H0AGC4_9BACI</name>
<dbReference type="RefSeq" id="WP_090840156.1">
    <property type="nucleotide sequence ID" value="NZ_FNIL01000001.1"/>
</dbReference>
<dbReference type="InterPro" id="IPR048389">
    <property type="entry name" value="YciQ-like_C"/>
</dbReference>
<organism evidence="3 4">
    <name type="scientific">Alkalicoccus daliensis</name>
    <dbReference type="NCBI Taxonomy" id="745820"/>
    <lineage>
        <taxon>Bacteria</taxon>
        <taxon>Bacillati</taxon>
        <taxon>Bacillota</taxon>
        <taxon>Bacilli</taxon>
        <taxon>Bacillales</taxon>
        <taxon>Bacillaceae</taxon>
        <taxon>Alkalicoccus</taxon>
    </lineage>
</organism>
<evidence type="ECO:0000313" key="4">
    <source>
        <dbReference type="Proteomes" id="UP000198778"/>
    </source>
</evidence>
<dbReference type="STRING" id="745820.SAMN04488053_101450"/>
<dbReference type="Pfam" id="PF20990">
    <property type="entry name" value="DUF2207_C"/>
    <property type="match status" value="1"/>
</dbReference>
<accession>A0A1H0AGC4</accession>
<feature type="transmembrane region" description="Helical" evidence="1">
    <location>
        <begin position="156"/>
        <end position="173"/>
    </location>
</feature>
<keyword evidence="1" id="KW-1133">Transmembrane helix</keyword>
<evidence type="ECO:0000259" key="2">
    <source>
        <dbReference type="Pfam" id="PF20990"/>
    </source>
</evidence>
<keyword evidence="1" id="KW-0812">Transmembrane</keyword>
<evidence type="ECO:0000313" key="3">
    <source>
        <dbReference type="EMBL" id="SDN31786.1"/>
    </source>
</evidence>
<keyword evidence="1" id="KW-0472">Membrane</keyword>
<dbReference type="Proteomes" id="UP000198778">
    <property type="component" value="Unassembled WGS sequence"/>
</dbReference>